<dbReference type="Proteomes" id="UP000262939">
    <property type="component" value="Unassembled WGS sequence"/>
</dbReference>
<dbReference type="OrthoDB" id="5637at2"/>
<accession>A0A372L7R9</accession>
<comment type="caution">
    <text evidence="2">The sequence shown here is derived from an EMBL/GenBank/DDBJ whole genome shotgun (WGS) entry which is preliminary data.</text>
</comment>
<gene>
    <name evidence="2" type="ORF">D0466_18955</name>
</gene>
<dbReference type="Gene3D" id="3.90.640.20">
    <property type="entry name" value="Heat-shock cognate protein, ATPase"/>
    <property type="match status" value="1"/>
</dbReference>
<sequence length="41" mass="4936">MFRPIYRQEPVNKNSQFHFTNGGIYLVFQEYEVSYYAAGNR</sequence>
<dbReference type="RefSeq" id="WP_117324094.1">
    <property type="nucleotide sequence ID" value="NZ_QVTD01000016.1"/>
</dbReference>
<keyword evidence="3" id="KW-1185">Reference proteome</keyword>
<dbReference type="InterPro" id="IPR037126">
    <property type="entry name" value="PdaC/RsiV-like_sf"/>
</dbReference>
<dbReference type="InterPro" id="IPR021729">
    <property type="entry name" value="DUF3298"/>
</dbReference>
<proteinExistence type="predicted"/>
<organism evidence="2 3">
    <name type="scientific">Peribacillus glennii</name>
    <dbReference type="NCBI Taxonomy" id="2303991"/>
    <lineage>
        <taxon>Bacteria</taxon>
        <taxon>Bacillati</taxon>
        <taxon>Bacillota</taxon>
        <taxon>Bacilli</taxon>
        <taxon>Bacillales</taxon>
        <taxon>Bacillaceae</taxon>
        <taxon>Peribacillus</taxon>
    </lineage>
</organism>
<evidence type="ECO:0000259" key="1">
    <source>
        <dbReference type="Pfam" id="PF11738"/>
    </source>
</evidence>
<evidence type="ECO:0000313" key="3">
    <source>
        <dbReference type="Proteomes" id="UP000262939"/>
    </source>
</evidence>
<dbReference type="AlphaFoldDB" id="A0A372L7R9"/>
<dbReference type="EMBL" id="QVTD01000016">
    <property type="protein sequence ID" value="RFU61290.1"/>
    <property type="molecule type" value="Genomic_DNA"/>
</dbReference>
<name>A0A372L7R9_9BACI</name>
<protein>
    <submittedName>
        <fullName evidence="2">DUF3298 domain-containing protein</fullName>
    </submittedName>
</protein>
<evidence type="ECO:0000313" key="2">
    <source>
        <dbReference type="EMBL" id="RFU61290.1"/>
    </source>
</evidence>
<feature type="domain" description="DUF3298" evidence="1">
    <location>
        <begin position="7"/>
        <end position="40"/>
    </location>
</feature>
<reference evidence="2 3" key="1">
    <citation type="submission" date="2018-08" db="EMBL/GenBank/DDBJ databases">
        <title>Bacillus chawlae sp. nov., Bacillus glennii sp. nov., and Bacillus saganii sp. nov. Isolated from the Vehicle Assembly Building at Kennedy Space Center where the Viking Spacecraft were Assembled.</title>
        <authorList>
            <person name="Seuylemezian A."/>
            <person name="Vaishampayan P."/>
        </authorList>
    </citation>
    <scope>NUCLEOTIDE SEQUENCE [LARGE SCALE GENOMIC DNA]</scope>
    <source>
        <strain evidence="2 3">V44-8</strain>
    </source>
</reference>
<dbReference type="Pfam" id="PF11738">
    <property type="entry name" value="DUF3298"/>
    <property type="match status" value="1"/>
</dbReference>